<accession>A0A8S5T3W2</accession>
<name>A0A8S5T3W2_9CAUD</name>
<proteinExistence type="predicted"/>
<sequence>MAVKLDSSKDIYRGELFVFAKPDGSESDEPLAFATTATLEITTEEVDISNKMMGGWAGSLPGKKSYTVSSEALITRKEGALSYDTLLKAQIDGKVLDFFFGEAAVADQDNNGGTFTPDKTKKNYTGRIMITSQSLTSEAGQIAKLSVSFKGIGALEQVEGTTGG</sequence>
<dbReference type="EMBL" id="BK032744">
    <property type="protein sequence ID" value="DAF57929.1"/>
    <property type="molecule type" value="Genomic_DNA"/>
</dbReference>
<dbReference type="InterPro" id="IPR011855">
    <property type="entry name" value="Phgtail_TP901_1"/>
</dbReference>
<evidence type="ECO:0000313" key="1">
    <source>
        <dbReference type="EMBL" id="DAF57929.1"/>
    </source>
</evidence>
<dbReference type="Pfam" id="PF06199">
    <property type="entry name" value="Phage_tail_2"/>
    <property type="match status" value="1"/>
</dbReference>
<organism evidence="1">
    <name type="scientific">Siphoviridae sp. ctfbh2</name>
    <dbReference type="NCBI Taxonomy" id="2827909"/>
    <lineage>
        <taxon>Viruses</taxon>
        <taxon>Duplodnaviria</taxon>
        <taxon>Heunggongvirae</taxon>
        <taxon>Uroviricota</taxon>
        <taxon>Caudoviricetes</taxon>
    </lineage>
</organism>
<protein>
    <submittedName>
        <fullName evidence="1">Major tail protein</fullName>
    </submittedName>
</protein>
<reference evidence="1" key="1">
    <citation type="journal article" date="2021" name="Proc. Natl. Acad. Sci. U.S.A.">
        <title>A Catalog of Tens of Thousands of Viruses from Human Metagenomes Reveals Hidden Associations with Chronic Diseases.</title>
        <authorList>
            <person name="Tisza M.J."/>
            <person name="Buck C.B."/>
        </authorList>
    </citation>
    <scope>NUCLEOTIDE SEQUENCE</scope>
    <source>
        <strain evidence="1">Ctfbh2</strain>
    </source>
</reference>